<dbReference type="GO" id="GO:0005739">
    <property type="term" value="C:mitochondrion"/>
    <property type="evidence" value="ECO:0007669"/>
    <property type="project" value="TreeGrafter"/>
</dbReference>
<evidence type="ECO:0000313" key="20">
    <source>
        <dbReference type="EMBL" id="PIN20148.1"/>
    </source>
</evidence>
<feature type="domain" description="Ketosynthase family 3 (KS3)" evidence="19">
    <location>
        <begin position="88"/>
        <end position="498"/>
    </location>
</feature>
<keyword evidence="21" id="KW-1185">Reference proteome</keyword>
<evidence type="ECO:0000256" key="2">
    <source>
        <dbReference type="ARBA" id="ARBA00008467"/>
    </source>
</evidence>
<dbReference type="InterPro" id="IPR017568">
    <property type="entry name" value="3-oxoacyl-ACP_synth-2"/>
</dbReference>
<keyword evidence="10" id="KW-0809">Transit peptide</keyword>
<evidence type="ECO:0000256" key="9">
    <source>
        <dbReference type="ARBA" id="ARBA00022832"/>
    </source>
</evidence>
<evidence type="ECO:0000256" key="7">
    <source>
        <dbReference type="ARBA" id="ARBA00022640"/>
    </source>
</evidence>
<dbReference type="CDD" id="cd00834">
    <property type="entry name" value="KAS_I_II"/>
    <property type="match status" value="1"/>
</dbReference>
<dbReference type="InterPro" id="IPR014030">
    <property type="entry name" value="Ketoacyl_synth_N"/>
</dbReference>
<dbReference type="Pfam" id="PF02801">
    <property type="entry name" value="Ketoacyl-synt_C"/>
    <property type="match status" value="1"/>
</dbReference>
<dbReference type="PROSITE" id="PS52004">
    <property type="entry name" value="KS3_2"/>
    <property type="match status" value="1"/>
</dbReference>
<comment type="subcellular location">
    <subcellularLocation>
        <location evidence="1">Plastid</location>
        <location evidence="1">Chloroplast</location>
    </subcellularLocation>
</comment>
<evidence type="ECO:0000256" key="4">
    <source>
        <dbReference type="ARBA" id="ARBA00013191"/>
    </source>
</evidence>
<keyword evidence="9" id="KW-0276">Fatty acid metabolism</keyword>
<keyword evidence="5" id="KW-0444">Lipid biosynthesis</keyword>
<evidence type="ECO:0000256" key="18">
    <source>
        <dbReference type="RuleBase" id="RU003694"/>
    </source>
</evidence>
<evidence type="ECO:0000259" key="19">
    <source>
        <dbReference type="PROSITE" id="PS52004"/>
    </source>
</evidence>
<protein>
    <recommendedName>
        <fullName evidence="17">3-oxoacyl-[acyl-carrier-protein] synthase I, chloroplastic</fullName>
        <ecNumber evidence="4">2.3.1.41</ecNumber>
    </recommendedName>
    <alternativeName>
        <fullName evidence="14">Beta-ketoacyl-ACP synthase I</fullName>
    </alternativeName>
</protein>
<organism evidence="20 21">
    <name type="scientific">Handroanthus impetiginosus</name>
    <dbReference type="NCBI Taxonomy" id="429701"/>
    <lineage>
        <taxon>Eukaryota</taxon>
        <taxon>Viridiplantae</taxon>
        <taxon>Streptophyta</taxon>
        <taxon>Embryophyta</taxon>
        <taxon>Tracheophyta</taxon>
        <taxon>Spermatophyta</taxon>
        <taxon>Magnoliopsida</taxon>
        <taxon>eudicotyledons</taxon>
        <taxon>Gunneridae</taxon>
        <taxon>Pentapetalae</taxon>
        <taxon>asterids</taxon>
        <taxon>lamiids</taxon>
        <taxon>Lamiales</taxon>
        <taxon>Bignoniaceae</taxon>
        <taxon>Crescentiina</taxon>
        <taxon>Tabebuia alliance</taxon>
        <taxon>Handroanthus</taxon>
    </lineage>
</organism>
<comment type="function">
    <text evidence="16">Catalyzes the condensation reaction of fatty acid synthesis by the addition to an acyl acceptor of two carbons from malonyl-ACP. Specific for elongation from C-10 to unsaturated C-16 and C-18 fatty acids.</text>
</comment>
<gene>
    <name evidence="20" type="ORF">CDL12_07164</name>
</gene>
<keyword evidence="7" id="KW-0934">Plastid</keyword>
<dbReference type="PANTHER" id="PTHR11712:SF330">
    <property type="entry name" value="BETA-KETOACYL-[ACYL-CARRIER-PROTEIN] SYNTHASE I"/>
    <property type="match status" value="1"/>
</dbReference>
<keyword evidence="6" id="KW-0150">Chloroplast</keyword>
<evidence type="ECO:0000313" key="21">
    <source>
        <dbReference type="Proteomes" id="UP000231279"/>
    </source>
</evidence>
<dbReference type="NCBIfam" id="NF004970">
    <property type="entry name" value="PRK06333.1"/>
    <property type="match status" value="1"/>
</dbReference>
<keyword evidence="12" id="KW-0275">Fatty acid biosynthesis</keyword>
<dbReference type="SMART" id="SM00825">
    <property type="entry name" value="PKS_KS"/>
    <property type="match status" value="1"/>
</dbReference>
<dbReference type="NCBIfam" id="NF005589">
    <property type="entry name" value="PRK07314.1"/>
    <property type="match status" value="1"/>
</dbReference>
<keyword evidence="13" id="KW-0012">Acyltransferase</keyword>
<dbReference type="Proteomes" id="UP000231279">
    <property type="component" value="Unassembled WGS sequence"/>
</dbReference>
<dbReference type="AlphaFoldDB" id="A0A2G9HRK0"/>
<evidence type="ECO:0000256" key="11">
    <source>
        <dbReference type="ARBA" id="ARBA00023098"/>
    </source>
</evidence>
<dbReference type="SUPFAM" id="SSF53901">
    <property type="entry name" value="Thiolase-like"/>
    <property type="match status" value="2"/>
</dbReference>
<evidence type="ECO:0000256" key="17">
    <source>
        <dbReference type="ARBA" id="ARBA00074204"/>
    </source>
</evidence>
<dbReference type="InterPro" id="IPR000794">
    <property type="entry name" value="Beta-ketoacyl_synthase"/>
</dbReference>
<dbReference type="NCBIfam" id="TIGR03150">
    <property type="entry name" value="fabF"/>
    <property type="match status" value="1"/>
</dbReference>
<dbReference type="GO" id="GO:0006633">
    <property type="term" value="P:fatty acid biosynthetic process"/>
    <property type="evidence" value="ECO:0007669"/>
    <property type="project" value="UniProtKB-KW"/>
</dbReference>
<evidence type="ECO:0000256" key="13">
    <source>
        <dbReference type="ARBA" id="ARBA00023315"/>
    </source>
</evidence>
<evidence type="ECO:0000256" key="1">
    <source>
        <dbReference type="ARBA" id="ARBA00004229"/>
    </source>
</evidence>
<comment type="subunit">
    <text evidence="3">Homodimer.</text>
</comment>
<name>A0A2G9HRK0_9LAMI</name>
<dbReference type="InterPro" id="IPR020841">
    <property type="entry name" value="PKS_Beta-ketoAc_synthase_dom"/>
</dbReference>
<dbReference type="EMBL" id="NKXS01001169">
    <property type="protein sequence ID" value="PIN20148.1"/>
    <property type="molecule type" value="Genomic_DNA"/>
</dbReference>
<comment type="catalytic activity">
    <reaction evidence="15">
        <text>a fatty acyl-[ACP] + malonyl-[ACP] + H(+) = a 3-oxoacyl-[ACP] + holo-[ACP] + CO2</text>
        <dbReference type="Rhea" id="RHEA:22836"/>
        <dbReference type="Rhea" id="RHEA-COMP:9623"/>
        <dbReference type="Rhea" id="RHEA-COMP:9685"/>
        <dbReference type="Rhea" id="RHEA-COMP:9916"/>
        <dbReference type="Rhea" id="RHEA-COMP:14125"/>
        <dbReference type="ChEBI" id="CHEBI:15378"/>
        <dbReference type="ChEBI" id="CHEBI:16526"/>
        <dbReference type="ChEBI" id="CHEBI:64479"/>
        <dbReference type="ChEBI" id="CHEBI:78449"/>
        <dbReference type="ChEBI" id="CHEBI:78776"/>
        <dbReference type="ChEBI" id="CHEBI:138651"/>
        <dbReference type="EC" id="2.3.1.41"/>
    </reaction>
</comment>
<dbReference type="InterPro" id="IPR014031">
    <property type="entry name" value="Ketoacyl_synth_C"/>
</dbReference>
<evidence type="ECO:0000256" key="12">
    <source>
        <dbReference type="ARBA" id="ARBA00023160"/>
    </source>
</evidence>
<evidence type="ECO:0000256" key="15">
    <source>
        <dbReference type="ARBA" id="ARBA00049541"/>
    </source>
</evidence>
<dbReference type="OrthoDB" id="5334845at2759"/>
<evidence type="ECO:0000256" key="3">
    <source>
        <dbReference type="ARBA" id="ARBA00011738"/>
    </source>
</evidence>
<proteinExistence type="inferred from homology"/>
<sequence length="501" mass="53426">MGSISCLSSYGLIFKKGKESRNGSSMFPCNGLRAVEIKHLGSARFEIKGLIPSSVFSANNLFSIAKCGRIKAMASPTVSAPKRETDPKKRIVITGMGLVSVFGNDVDTFYNKLLDGVSGITPIDKFDASEYPVRFAGQIRDFSSKGYVEDKDDRCLDNTWKYCLVAGKRALDDAGLGTEVLETMDKTRMGVVVGSGMGGMSSLSNGIKALIQEGYRKIPPFTVPYSINNMGSALLAIDTGLMGPNYSISTTCATSNFCFVAAANHIRRGDADVMVAGGAESIINPLAVAGFVACRAMSQRNDEPQKASRPWDKNRDGFVVGEGAGVLIMESLEHAMKRGARVVAEYLGGYVTYDAYHMTNPRPDGLAVSSCIIKSLVDAGVAPEEVNYVNAHATSTTVGDLAEVNAIKKAFRNTSEIKMNATKSMIGHALGAAGGLEAIVTIKAINTGWLHPTINQDDLDPEVTIDTVPNVKKQHEINVAISNSFGFGGHNAVVVLAPFKP</sequence>
<comment type="similarity">
    <text evidence="2 18">Belongs to the thiolase-like superfamily. Beta-ketoacyl-ACP synthases family.</text>
</comment>
<evidence type="ECO:0000256" key="5">
    <source>
        <dbReference type="ARBA" id="ARBA00022516"/>
    </source>
</evidence>
<accession>A0A2G9HRK0</accession>
<dbReference type="Pfam" id="PF00109">
    <property type="entry name" value="ketoacyl-synt"/>
    <property type="match status" value="1"/>
</dbReference>
<dbReference type="GO" id="GO:0004315">
    <property type="term" value="F:3-oxoacyl-[acyl-carrier-protein] synthase activity"/>
    <property type="evidence" value="ECO:0007669"/>
    <property type="project" value="UniProtKB-EC"/>
</dbReference>
<dbReference type="InterPro" id="IPR016039">
    <property type="entry name" value="Thiolase-like"/>
</dbReference>
<dbReference type="PANTHER" id="PTHR11712">
    <property type="entry name" value="POLYKETIDE SYNTHASE-RELATED"/>
    <property type="match status" value="1"/>
</dbReference>
<dbReference type="EC" id="2.3.1.41" evidence="4"/>
<reference evidence="21" key="1">
    <citation type="journal article" date="2018" name="Gigascience">
        <title>Genome assembly of the Pink Ipe (Handroanthus impetiginosus, Bignoniaceae), a highly valued, ecologically keystone Neotropical timber forest tree.</title>
        <authorList>
            <person name="Silva-Junior O.B."/>
            <person name="Grattapaglia D."/>
            <person name="Novaes E."/>
            <person name="Collevatti R.G."/>
        </authorList>
    </citation>
    <scope>NUCLEOTIDE SEQUENCE [LARGE SCALE GENOMIC DNA]</scope>
    <source>
        <strain evidence="21">cv. UFG-1</strain>
    </source>
</reference>
<keyword evidence="8 18" id="KW-0808">Transferase</keyword>
<evidence type="ECO:0000256" key="16">
    <source>
        <dbReference type="ARBA" id="ARBA00058711"/>
    </source>
</evidence>
<dbReference type="STRING" id="429701.A0A2G9HRK0"/>
<dbReference type="FunFam" id="3.40.47.10:FF:000027">
    <property type="entry name" value="3-oxoacyl-[acyl-carrier-protein] synthase 2"/>
    <property type="match status" value="1"/>
</dbReference>
<evidence type="ECO:0000256" key="8">
    <source>
        <dbReference type="ARBA" id="ARBA00022679"/>
    </source>
</evidence>
<dbReference type="Gene3D" id="3.40.47.10">
    <property type="match status" value="1"/>
</dbReference>
<comment type="caution">
    <text evidence="20">The sequence shown here is derived from an EMBL/GenBank/DDBJ whole genome shotgun (WGS) entry which is preliminary data.</text>
</comment>
<evidence type="ECO:0000256" key="14">
    <source>
        <dbReference type="ARBA" id="ARBA00042143"/>
    </source>
</evidence>
<dbReference type="GO" id="GO:0009507">
    <property type="term" value="C:chloroplast"/>
    <property type="evidence" value="ECO:0007669"/>
    <property type="project" value="UniProtKB-SubCell"/>
</dbReference>
<evidence type="ECO:0000256" key="6">
    <source>
        <dbReference type="ARBA" id="ARBA00022528"/>
    </source>
</evidence>
<evidence type="ECO:0000256" key="10">
    <source>
        <dbReference type="ARBA" id="ARBA00022946"/>
    </source>
</evidence>
<keyword evidence="11" id="KW-0443">Lipid metabolism</keyword>